<evidence type="ECO:0000256" key="7">
    <source>
        <dbReference type="ARBA" id="ARBA00022679"/>
    </source>
</evidence>
<feature type="compositionally biased region" description="Basic and acidic residues" evidence="17">
    <location>
        <begin position="233"/>
        <end position="247"/>
    </location>
</feature>
<evidence type="ECO:0000256" key="6">
    <source>
        <dbReference type="ARBA" id="ARBA00022490"/>
    </source>
</evidence>
<comment type="function">
    <text evidence="16">E3 ubiquitin-protein ligase that specifically binds poly-ADP-ribosylated proteins and mediates their ubiquitination and subsequent degradation.</text>
</comment>
<dbReference type="InterPro" id="IPR018123">
    <property type="entry name" value="WWE-dom_subgr"/>
</dbReference>
<dbReference type="FunFam" id="3.90.79.10:FF:000002">
    <property type="entry name" value="diphosphoinositol polyphosphate phosphohydrolase 1"/>
    <property type="match status" value="1"/>
</dbReference>
<protein>
    <recommendedName>
        <fullName evidence="16">E3 ubiquitin-protein ligase</fullName>
        <ecNumber evidence="16">2.3.2.27</ecNumber>
    </recommendedName>
</protein>
<keyword evidence="8" id="KW-0879">Wnt signaling pathway</keyword>
<feature type="compositionally biased region" description="Low complexity" evidence="17">
    <location>
        <begin position="220"/>
        <end position="231"/>
    </location>
</feature>
<dbReference type="InterPro" id="IPR015797">
    <property type="entry name" value="NUDIX_hydrolase-like_dom_sf"/>
</dbReference>
<dbReference type="PROSITE" id="PS00893">
    <property type="entry name" value="NUDIX_BOX"/>
    <property type="match status" value="1"/>
</dbReference>
<dbReference type="Gene3D" id="3.90.79.10">
    <property type="entry name" value="Nucleoside Triphosphate Pyrophosphohydrolase"/>
    <property type="match status" value="1"/>
</dbReference>
<dbReference type="InterPro" id="IPR020084">
    <property type="entry name" value="NUDIX_hydrolase_CS"/>
</dbReference>
<dbReference type="GO" id="GO:0008270">
    <property type="term" value="F:zinc ion binding"/>
    <property type="evidence" value="ECO:0007669"/>
    <property type="project" value="UniProtKB-UniRule"/>
</dbReference>
<dbReference type="VEuPathDB" id="VectorBase:ASTEI20_038898"/>
<evidence type="ECO:0000256" key="9">
    <source>
        <dbReference type="ARBA" id="ARBA00022723"/>
    </source>
</evidence>
<evidence type="ECO:0000256" key="13">
    <source>
        <dbReference type="ARBA" id="ARBA00022833"/>
    </source>
</evidence>
<name>A0A182YMT1_ANOST</name>
<dbReference type="VEuPathDB" id="VectorBase:ASTEI09767"/>
<dbReference type="EnsemblMetazoa" id="ASTEI09767-RA">
    <property type="protein sequence ID" value="ASTEI09767-PA"/>
    <property type="gene ID" value="ASTEI09767"/>
</dbReference>
<evidence type="ECO:0000256" key="8">
    <source>
        <dbReference type="ARBA" id="ARBA00022687"/>
    </source>
</evidence>
<comment type="catalytic activity">
    <reaction evidence="1 16">
        <text>S-ubiquitinyl-[E2 ubiquitin-conjugating enzyme]-L-cysteine + [acceptor protein]-L-lysine = [E2 ubiquitin-conjugating enzyme]-L-cysteine + N(6)-ubiquitinyl-[acceptor protein]-L-lysine.</text>
        <dbReference type="EC" id="2.3.2.27"/>
    </reaction>
</comment>
<dbReference type="PROSITE" id="PS51462">
    <property type="entry name" value="NUDIX"/>
    <property type="match status" value="1"/>
</dbReference>
<dbReference type="Gene3D" id="3.30.40.10">
    <property type="entry name" value="Zinc/RING finger domain, C3HC4 (zinc finger)"/>
    <property type="match status" value="1"/>
</dbReference>
<dbReference type="VEuPathDB" id="VectorBase:ASTE009885"/>
<evidence type="ECO:0000256" key="12">
    <source>
        <dbReference type="ARBA" id="ARBA00022801"/>
    </source>
</evidence>
<dbReference type="FunFam" id="3.30.40.10:FF:000204">
    <property type="entry name" value="E3 ubiquitin-protein ligase RNF146"/>
    <property type="match status" value="1"/>
</dbReference>
<dbReference type="Pfam" id="PF00293">
    <property type="entry name" value="NUDIX"/>
    <property type="match status" value="1"/>
</dbReference>
<accession>A0A182YMT1</accession>
<keyword evidence="6 16" id="KW-0963">Cytoplasm</keyword>
<dbReference type="PROSITE" id="PS50918">
    <property type="entry name" value="WWE"/>
    <property type="match status" value="1"/>
</dbReference>
<dbReference type="PROSITE" id="PS50089">
    <property type="entry name" value="ZF_RING_2"/>
    <property type="match status" value="1"/>
</dbReference>
<proteinExistence type="inferred from homology"/>
<evidence type="ECO:0000256" key="2">
    <source>
        <dbReference type="ARBA" id="ARBA00001946"/>
    </source>
</evidence>
<evidence type="ECO:0000313" key="19">
    <source>
        <dbReference type="Proteomes" id="UP000076408"/>
    </source>
</evidence>
<dbReference type="CDD" id="cd04666">
    <property type="entry name" value="NUDIX_DIPP2_like_Nudt4"/>
    <property type="match status" value="1"/>
</dbReference>
<evidence type="ECO:0000256" key="16">
    <source>
        <dbReference type="RuleBase" id="RU367115"/>
    </source>
</evidence>
<evidence type="ECO:0000313" key="18">
    <source>
        <dbReference type="EnsemblMetazoa" id="ASTEI09767-PA"/>
    </source>
</evidence>
<comment type="pathway">
    <text evidence="4 16">Protein modification; protein ubiquitination.</text>
</comment>
<comment type="cofactor">
    <cofactor evidence="2">
        <name>Mg(2+)</name>
        <dbReference type="ChEBI" id="CHEBI:18420"/>
    </cofactor>
</comment>
<dbReference type="InterPro" id="IPR013083">
    <property type="entry name" value="Znf_RING/FYVE/PHD"/>
</dbReference>
<evidence type="ECO:0000256" key="3">
    <source>
        <dbReference type="ARBA" id="ARBA00004514"/>
    </source>
</evidence>
<evidence type="ECO:0000256" key="15">
    <source>
        <dbReference type="ARBA" id="ARBA00033994"/>
    </source>
</evidence>
<comment type="PTM">
    <text evidence="16">Ubiquitinated; autoubiquitinated.</text>
</comment>
<dbReference type="PROSITE" id="PS00518">
    <property type="entry name" value="ZF_RING_1"/>
    <property type="match status" value="1"/>
</dbReference>
<dbReference type="InterPro" id="IPR044110">
    <property type="entry name" value="RING-HC_RNF146"/>
</dbReference>
<evidence type="ECO:0000256" key="4">
    <source>
        <dbReference type="ARBA" id="ARBA00004906"/>
    </source>
</evidence>
<comment type="subcellular location">
    <subcellularLocation>
        <location evidence="3 16">Cytoplasm</location>
        <location evidence="3 16">Cytosol</location>
    </subcellularLocation>
</comment>
<organism evidence="18 19">
    <name type="scientific">Anopheles stephensi</name>
    <name type="common">Indo-Pakistan malaria mosquito</name>
    <dbReference type="NCBI Taxonomy" id="30069"/>
    <lineage>
        <taxon>Eukaryota</taxon>
        <taxon>Metazoa</taxon>
        <taxon>Ecdysozoa</taxon>
        <taxon>Arthropoda</taxon>
        <taxon>Hexapoda</taxon>
        <taxon>Insecta</taxon>
        <taxon>Pterygota</taxon>
        <taxon>Neoptera</taxon>
        <taxon>Endopterygota</taxon>
        <taxon>Diptera</taxon>
        <taxon>Nematocera</taxon>
        <taxon>Culicoidea</taxon>
        <taxon>Culicidae</taxon>
        <taxon>Anophelinae</taxon>
        <taxon>Anopheles</taxon>
    </lineage>
</organism>
<dbReference type="PANTHER" id="PTHR13417:SF2">
    <property type="entry name" value="E3 UBIQUITIN-PROTEIN LIGASE RNF146"/>
    <property type="match status" value="1"/>
</dbReference>
<keyword evidence="12" id="KW-0378">Hydrolase</keyword>
<dbReference type="EC" id="2.3.2.27" evidence="16"/>
<keyword evidence="14" id="KW-0460">Magnesium</keyword>
<keyword evidence="9 16" id="KW-0479">Metal-binding</keyword>
<comment type="catalytic activity">
    <reaction evidence="15">
        <text>diphospho-myo-inositol polyphosphate + H2O = myo-inositol polyphosphate + phosphate.</text>
        <dbReference type="EC" id="3.6.1.52"/>
    </reaction>
</comment>
<dbReference type="SMART" id="SM00184">
    <property type="entry name" value="RING"/>
    <property type="match status" value="1"/>
</dbReference>
<evidence type="ECO:0000256" key="10">
    <source>
        <dbReference type="ARBA" id="ARBA00022771"/>
    </source>
</evidence>
<dbReference type="Pfam" id="PF02825">
    <property type="entry name" value="WWE"/>
    <property type="match status" value="1"/>
</dbReference>
<dbReference type="GO" id="GO:0006511">
    <property type="term" value="P:ubiquitin-dependent protein catabolic process"/>
    <property type="evidence" value="ECO:0007669"/>
    <property type="project" value="UniProtKB-UniRule"/>
</dbReference>
<keyword evidence="7 16" id="KW-0808">Transferase</keyword>
<evidence type="ECO:0000256" key="17">
    <source>
        <dbReference type="SAM" id="MobiDB-lite"/>
    </source>
</evidence>
<dbReference type="UniPathway" id="UPA00143"/>
<dbReference type="GO" id="GO:0008486">
    <property type="term" value="F:diphosphoinositol-polyphosphate diphosphatase activity"/>
    <property type="evidence" value="ECO:0007669"/>
    <property type="project" value="UniProtKB-EC"/>
</dbReference>
<dbReference type="CDD" id="cd16546">
    <property type="entry name" value="RING-HC_RNF146"/>
    <property type="match status" value="1"/>
</dbReference>
<feature type="region of interest" description="Disordered" evidence="17">
    <location>
        <begin position="465"/>
        <end position="560"/>
    </location>
</feature>
<dbReference type="GO" id="GO:0061630">
    <property type="term" value="F:ubiquitin protein ligase activity"/>
    <property type="evidence" value="ECO:0007669"/>
    <property type="project" value="UniProtKB-UniRule"/>
</dbReference>
<dbReference type="PANTHER" id="PTHR13417">
    <property type="entry name" value="E3 UBIQUITIN-PROTEIN LIGASE RNF146"/>
    <property type="match status" value="1"/>
</dbReference>
<dbReference type="FunFam" id="3.30.720.50:FF:000003">
    <property type="entry name" value="E3 ubiquitin-protein ligase RNF146"/>
    <property type="match status" value="1"/>
</dbReference>
<dbReference type="GO" id="GO:0016055">
    <property type="term" value="P:Wnt signaling pathway"/>
    <property type="evidence" value="ECO:0007669"/>
    <property type="project" value="UniProtKB-KW"/>
</dbReference>
<dbReference type="Proteomes" id="UP000076408">
    <property type="component" value="Unassembled WGS sequence"/>
</dbReference>
<dbReference type="InterPro" id="IPR033509">
    <property type="entry name" value="RNF146"/>
</dbReference>
<dbReference type="SUPFAM" id="SSF57850">
    <property type="entry name" value="RING/U-box"/>
    <property type="match status" value="1"/>
</dbReference>
<comment type="similarity">
    <text evidence="5">Belongs to the Nudix hydrolase family. DIPP subfamily.</text>
</comment>
<dbReference type="InterPro" id="IPR001841">
    <property type="entry name" value="Znf_RING"/>
</dbReference>
<dbReference type="InterPro" id="IPR004170">
    <property type="entry name" value="WWE_dom"/>
</dbReference>
<dbReference type="InterPro" id="IPR037197">
    <property type="entry name" value="WWE_dom_sf"/>
</dbReference>
<evidence type="ECO:0000256" key="11">
    <source>
        <dbReference type="ARBA" id="ARBA00022786"/>
    </source>
</evidence>
<evidence type="ECO:0000256" key="5">
    <source>
        <dbReference type="ARBA" id="ARBA00008266"/>
    </source>
</evidence>
<evidence type="ECO:0000256" key="14">
    <source>
        <dbReference type="ARBA" id="ARBA00022842"/>
    </source>
</evidence>
<feature type="compositionally biased region" description="Low complexity" evidence="17">
    <location>
        <begin position="504"/>
        <end position="520"/>
    </location>
</feature>
<dbReference type="SUPFAM" id="SSF117839">
    <property type="entry name" value="WWE domain"/>
    <property type="match status" value="1"/>
</dbReference>
<sequence length="560" mass="61419">MVKEKPNSIRIYDKDGYRRRAACICVRSEAETEVLLVTSSRRPELWIVPGGGVEPEEEASLTATREVLEEAGVMGELGRCLGVFENTEHMHRTEVFVMVVTQELDEWEDSKTIGRKRQWFSIEEALSQLALHKPTQRHYLQQLRHSKHRTSSASDPPPIISEHDNDDFTSEPETNNCTASPDDIVAGEKDNTTGSTPTTPPPASCCDTVTDDDGESAMAESTESNTSTPTSARSEDGDREEIPKKPEATSSADSKLECPVCLQTCVHPVRLPCGHIFCFLCVKGVAFKNLRCAMCRCDIPLTYLDHPQLVNGVEEIVRAATATVSDGNEYRWYYEGGHGWWQYDERTSQELEEAYLRGDKSCKILVAGFVYIVSFEHKCQIRQNDYSRIRRIKRDLVSIPKKGVAGLRLETTSGDANASSSATNDMNELSSAMGEMNLNEGASTSAASTFTAGTVNAVPEIGEPIVTNAPEHEVEPEEEGGDGAESEYSSAPGDEANDGVSYPSSTSTSSTSGSSTTRSSAHAHVSQRMQELIDLNDPPEYSATDSDDEESDADYNLLVL</sequence>
<keyword evidence="13 16" id="KW-0862">Zinc</keyword>
<dbReference type="GO" id="GO:0005634">
    <property type="term" value="C:nucleus"/>
    <property type="evidence" value="ECO:0007669"/>
    <property type="project" value="TreeGrafter"/>
</dbReference>
<reference evidence="18" key="2">
    <citation type="submission" date="2020-05" db="UniProtKB">
        <authorList>
            <consortium name="EnsemblMetazoa"/>
        </authorList>
    </citation>
    <scope>IDENTIFICATION</scope>
    <source>
        <strain evidence="18">Indian</strain>
    </source>
</reference>
<reference evidence="19" key="1">
    <citation type="journal article" date="2014" name="Genome Biol.">
        <title>Genome analysis of a major urban malaria vector mosquito, Anopheles stephensi.</title>
        <authorList>
            <person name="Jiang X."/>
            <person name="Peery A."/>
            <person name="Hall A.B."/>
            <person name="Sharma A."/>
            <person name="Chen X.G."/>
            <person name="Waterhouse R.M."/>
            <person name="Komissarov A."/>
            <person name="Riehle M.M."/>
            <person name="Shouche Y."/>
            <person name="Sharakhova M.V."/>
            <person name="Lawson D."/>
            <person name="Pakpour N."/>
            <person name="Arensburger P."/>
            <person name="Davidson V.L."/>
            <person name="Eiglmeier K."/>
            <person name="Emrich S."/>
            <person name="George P."/>
            <person name="Kennedy R.C."/>
            <person name="Mane S.P."/>
            <person name="Maslen G."/>
            <person name="Oringanje C."/>
            <person name="Qi Y."/>
            <person name="Settlage R."/>
            <person name="Tojo M."/>
            <person name="Tubio J.M."/>
            <person name="Unger M.F."/>
            <person name="Wang B."/>
            <person name="Vernick K.D."/>
            <person name="Ribeiro J.M."/>
            <person name="James A.A."/>
            <person name="Michel K."/>
            <person name="Riehle M.A."/>
            <person name="Luckhart S."/>
            <person name="Sharakhov I.V."/>
            <person name="Tu Z."/>
        </authorList>
    </citation>
    <scope>NUCLEOTIDE SEQUENCE [LARGE SCALE GENOMIC DNA]</scope>
    <source>
        <strain evidence="19">Indian</strain>
    </source>
</reference>
<keyword evidence="10 16" id="KW-0863">Zinc-finger</keyword>
<dbReference type="STRING" id="30069.A0A182YMT1"/>
<feature type="region of interest" description="Disordered" evidence="17">
    <location>
        <begin position="139"/>
        <end position="251"/>
    </location>
</feature>
<keyword evidence="19" id="KW-1185">Reference proteome</keyword>
<dbReference type="Gene3D" id="3.30.720.50">
    <property type="match status" value="1"/>
</dbReference>
<dbReference type="GO" id="GO:0072572">
    <property type="term" value="F:poly-ADP-D-ribose binding"/>
    <property type="evidence" value="ECO:0007669"/>
    <property type="project" value="UniProtKB-UniRule"/>
</dbReference>
<dbReference type="GO" id="GO:0051865">
    <property type="term" value="P:protein autoubiquitination"/>
    <property type="evidence" value="ECO:0007669"/>
    <property type="project" value="UniProtKB-UniRule"/>
</dbReference>
<dbReference type="SUPFAM" id="SSF55811">
    <property type="entry name" value="Nudix"/>
    <property type="match status" value="1"/>
</dbReference>
<dbReference type="SMART" id="SM00678">
    <property type="entry name" value="WWE"/>
    <property type="match status" value="1"/>
</dbReference>
<dbReference type="AlphaFoldDB" id="A0A182YMT1"/>
<dbReference type="InterPro" id="IPR047198">
    <property type="entry name" value="DDP-like_NUDIX"/>
</dbReference>
<dbReference type="GO" id="GO:0005829">
    <property type="term" value="C:cytosol"/>
    <property type="evidence" value="ECO:0007669"/>
    <property type="project" value="UniProtKB-SubCell"/>
</dbReference>
<dbReference type="InterPro" id="IPR017907">
    <property type="entry name" value="Znf_RING_CS"/>
</dbReference>
<feature type="compositionally biased region" description="Acidic residues" evidence="17">
    <location>
        <begin position="474"/>
        <end position="485"/>
    </location>
</feature>
<comment type="domain">
    <text evidence="16">The WWE domain mediates non-covalent poly(ADP-ribose)-binding.</text>
</comment>
<dbReference type="InterPro" id="IPR000086">
    <property type="entry name" value="NUDIX_hydrolase_dom"/>
</dbReference>
<keyword evidence="11 16" id="KW-0833">Ubl conjugation pathway</keyword>
<evidence type="ECO:0000256" key="1">
    <source>
        <dbReference type="ARBA" id="ARBA00000900"/>
    </source>
</evidence>